<gene>
    <name evidence="1" type="ORF">VNO80_25581</name>
</gene>
<reference evidence="1 2" key="1">
    <citation type="submission" date="2024-01" db="EMBL/GenBank/DDBJ databases">
        <title>The genomes of 5 underutilized Papilionoideae crops provide insights into root nodulation and disease resistanc.</title>
        <authorList>
            <person name="Jiang F."/>
        </authorList>
    </citation>
    <scope>NUCLEOTIDE SEQUENCE [LARGE SCALE GENOMIC DNA]</scope>
    <source>
        <strain evidence="1">JINMINGXINNONG_FW02</strain>
        <tissue evidence="1">Leaves</tissue>
    </source>
</reference>
<comment type="caution">
    <text evidence="1">The sequence shown here is derived from an EMBL/GenBank/DDBJ whole genome shotgun (WGS) entry which is preliminary data.</text>
</comment>
<keyword evidence="2" id="KW-1185">Reference proteome</keyword>
<sequence>MTTLDQSFQMFQSAHICTLLNSAFGPSTPSSILYYSITLILNTHLPEELQSELAKCINNLNIIFKTH</sequence>
<accession>A0AAN9LUH0</accession>
<protein>
    <submittedName>
        <fullName evidence="1">Uncharacterized protein</fullName>
    </submittedName>
</protein>
<dbReference type="AlphaFoldDB" id="A0AAN9LUH0"/>
<proteinExistence type="predicted"/>
<name>A0AAN9LUH0_PHACN</name>
<evidence type="ECO:0000313" key="1">
    <source>
        <dbReference type="EMBL" id="KAK7342625.1"/>
    </source>
</evidence>
<evidence type="ECO:0000313" key="2">
    <source>
        <dbReference type="Proteomes" id="UP001374584"/>
    </source>
</evidence>
<organism evidence="1 2">
    <name type="scientific">Phaseolus coccineus</name>
    <name type="common">Scarlet runner bean</name>
    <name type="synonym">Phaseolus multiflorus</name>
    <dbReference type="NCBI Taxonomy" id="3886"/>
    <lineage>
        <taxon>Eukaryota</taxon>
        <taxon>Viridiplantae</taxon>
        <taxon>Streptophyta</taxon>
        <taxon>Embryophyta</taxon>
        <taxon>Tracheophyta</taxon>
        <taxon>Spermatophyta</taxon>
        <taxon>Magnoliopsida</taxon>
        <taxon>eudicotyledons</taxon>
        <taxon>Gunneridae</taxon>
        <taxon>Pentapetalae</taxon>
        <taxon>rosids</taxon>
        <taxon>fabids</taxon>
        <taxon>Fabales</taxon>
        <taxon>Fabaceae</taxon>
        <taxon>Papilionoideae</taxon>
        <taxon>50 kb inversion clade</taxon>
        <taxon>NPAAA clade</taxon>
        <taxon>indigoferoid/millettioid clade</taxon>
        <taxon>Phaseoleae</taxon>
        <taxon>Phaseolus</taxon>
    </lineage>
</organism>
<dbReference type="Proteomes" id="UP001374584">
    <property type="component" value="Unassembled WGS sequence"/>
</dbReference>
<dbReference type="EMBL" id="JAYMYR010000009">
    <property type="protein sequence ID" value="KAK7342625.1"/>
    <property type="molecule type" value="Genomic_DNA"/>
</dbReference>